<comment type="caution">
    <text evidence="2">The sequence shown here is derived from an EMBL/GenBank/DDBJ whole genome shotgun (WGS) entry which is preliminary data.</text>
</comment>
<sequence length="263" mass="30011">DIRREPERYVDDLLEFVSWVPLSSETAEKFWEKEVDYNALYGLAEDSILSMSRIIEKDPIFGAFVKLSGGEAIGITIEDLQKHVSDIQLIPPVPEAVKRVFRIAKELYIFGYFRYIFFTVSAHYAYLVLESAIKHRYAASLGVKAILTNPKGQQHEISPPSWERIFKFCKRHSKEGWSAHKIRVNGESFPSTMPTLLNWLVANKLVPKWELRQYEAGVDLRHGLSHLESPSVFTPSALQYIDVLGFHYALVSPQTAGLHQDCG</sequence>
<protein>
    <submittedName>
        <fullName evidence="2">Uncharacterized protein</fullName>
    </submittedName>
</protein>
<keyword evidence="1" id="KW-0812">Transmembrane</keyword>
<dbReference type="AlphaFoldDB" id="X1AEV4"/>
<dbReference type="EMBL" id="BART01009745">
    <property type="protein sequence ID" value="GAG80389.1"/>
    <property type="molecule type" value="Genomic_DNA"/>
</dbReference>
<evidence type="ECO:0000256" key="1">
    <source>
        <dbReference type="SAM" id="Phobius"/>
    </source>
</evidence>
<proteinExistence type="predicted"/>
<feature type="non-terminal residue" evidence="2">
    <location>
        <position position="1"/>
    </location>
</feature>
<evidence type="ECO:0000313" key="2">
    <source>
        <dbReference type="EMBL" id="GAG80389.1"/>
    </source>
</evidence>
<accession>X1AEV4</accession>
<feature type="transmembrane region" description="Helical" evidence="1">
    <location>
        <begin position="107"/>
        <end position="127"/>
    </location>
</feature>
<keyword evidence="1" id="KW-1133">Transmembrane helix</keyword>
<keyword evidence="1" id="KW-0472">Membrane</keyword>
<organism evidence="2">
    <name type="scientific">marine sediment metagenome</name>
    <dbReference type="NCBI Taxonomy" id="412755"/>
    <lineage>
        <taxon>unclassified sequences</taxon>
        <taxon>metagenomes</taxon>
        <taxon>ecological metagenomes</taxon>
    </lineage>
</organism>
<reference evidence="2" key="1">
    <citation type="journal article" date="2014" name="Front. Microbiol.">
        <title>High frequency of phylogenetically diverse reductive dehalogenase-homologous genes in deep subseafloor sedimentary metagenomes.</title>
        <authorList>
            <person name="Kawai M."/>
            <person name="Futagami T."/>
            <person name="Toyoda A."/>
            <person name="Takaki Y."/>
            <person name="Nishi S."/>
            <person name="Hori S."/>
            <person name="Arai W."/>
            <person name="Tsubouchi T."/>
            <person name="Morono Y."/>
            <person name="Uchiyama I."/>
            <person name="Ito T."/>
            <person name="Fujiyama A."/>
            <person name="Inagaki F."/>
            <person name="Takami H."/>
        </authorList>
    </citation>
    <scope>NUCLEOTIDE SEQUENCE</scope>
    <source>
        <strain evidence="2">Expedition CK06-06</strain>
    </source>
</reference>
<name>X1AEV4_9ZZZZ</name>
<gene>
    <name evidence="2" type="ORF">S01H4_21493</name>
</gene>